<dbReference type="AlphaFoldDB" id="A0A7I7K577"/>
<evidence type="ECO:0000313" key="1">
    <source>
        <dbReference type="EMBL" id="BBX18764.1"/>
    </source>
</evidence>
<sequence>MTQVYRAPLRSRSDDIDPQMTLDRAHAHGLCGFGRHGHGHALPRRVQRFAAVPDGSLVWTRDADGWYWLGRIDGPYFYDADGEDVDLVHVRPCTWQSDPLPESRCPAAVAATFGRGGRNFQQIHHPDVARASEELWRGR</sequence>
<evidence type="ECO:0000313" key="2">
    <source>
        <dbReference type="Proteomes" id="UP000467006"/>
    </source>
</evidence>
<dbReference type="EMBL" id="AP022563">
    <property type="protein sequence ID" value="BBX18764.1"/>
    <property type="molecule type" value="Genomic_DNA"/>
</dbReference>
<reference evidence="1 2" key="1">
    <citation type="journal article" date="2019" name="Emerg. Microbes Infect.">
        <title>Comprehensive subspecies identification of 175 nontuberculous mycobacteria species based on 7547 genomic profiles.</title>
        <authorList>
            <person name="Matsumoto Y."/>
            <person name="Kinjo T."/>
            <person name="Motooka D."/>
            <person name="Nabeya D."/>
            <person name="Jung N."/>
            <person name="Uechi K."/>
            <person name="Horii T."/>
            <person name="Iida T."/>
            <person name="Fujita J."/>
            <person name="Nakamura S."/>
        </authorList>
    </citation>
    <scope>NUCLEOTIDE SEQUENCE [LARGE SCALE GENOMIC DNA]</scope>
    <source>
        <strain evidence="1 2">JCM 6396</strain>
    </source>
</reference>
<organism evidence="1 2">
    <name type="scientific">Mycolicibacterium duvalii</name>
    <dbReference type="NCBI Taxonomy" id="39688"/>
    <lineage>
        <taxon>Bacteria</taxon>
        <taxon>Bacillati</taxon>
        <taxon>Actinomycetota</taxon>
        <taxon>Actinomycetes</taxon>
        <taxon>Mycobacteriales</taxon>
        <taxon>Mycobacteriaceae</taxon>
        <taxon>Mycolicibacterium</taxon>
    </lineage>
</organism>
<keyword evidence="2" id="KW-1185">Reference proteome</keyword>
<protein>
    <submittedName>
        <fullName evidence="1">Uncharacterized protein</fullName>
    </submittedName>
</protein>
<accession>A0A7I7K577</accession>
<proteinExistence type="predicted"/>
<dbReference type="Proteomes" id="UP000467006">
    <property type="component" value="Chromosome"/>
</dbReference>
<dbReference type="OrthoDB" id="3786994at2"/>
<gene>
    <name evidence="1" type="ORF">MDUV_36240</name>
</gene>
<dbReference type="KEGG" id="mdu:MDUV_36240"/>
<name>A0A7I7K577_9MYCO</name>
<dbReference type="RefSeq" id="WP_098000668.1">
    <property type="nucleotide sequence ID" value="NZ_AP022563.1"/>
</dbReference>